<reference evidence="2" key="1">
    <citation type="journal article" date="2019" name="Int. J. Syst. Evol. Microbiol.">
        <title>The Global Catalogue of Microorganisms (GCM) 10K type strain sequencing project: providing services to taxonomists for standard genome sequencing and annotation.</title>
        <authorList>
            <consortium name="The Broad Institute Genomics Platform"/>
            <consortium name="The Broad Institute Genome Sequencing Center for Infectious Disease"/>
            <person name="Wu L."/>
            <person name="Ma J."/>
        </authorList>
    </citation>
    <scope>NUCLEOTIDE SEQUENCE [LARGE SCALE GENOMIC DNA]</scope>
    <source>
        <strain evidence="2">JCM 32226</strain>
    </source>
</reference>
<evidence type="ECO:0000313" key="2">
    <source>
        <dbReference type="Proteomes" id="UP001501321"/>
    </source>
</evidence>
<name>A0ABP8PVW6_9GAMM</name>
<keyword evidence="2" id="KW-1185">Reference proteome</keyword>
<organism evidence="1 2">
    <name type="scientific">Pseudaeromonas paramecii</name>
    <dbReference type="NCBI Taxonomy" id="2138166"/>
    <lineage>
        <taxon>Bacteria</taxon>
        <taxon>Pseudomonadati</taxon>
        <taxon>Pseudomonadota</taxon>
        <taxon>Gammaproteobacteria</taxon>
        <taxon>Aeromonadales</taxon>
        <taxon>Aeromonadaceae</taxon>
        <taxon>Pseudaeromonas</taxon>
    </lineage>
</organism>
<comment type="caution">
    <text evidence="1">The sequence shown here is derived from an EMBL/GenBank/DDBJ whole genome shotgun (WGS) entry which is preliminary data.</text>
</comment>
<protein>
    <submittedName>
        <fullName evidence="1">Uncharacterized protein</fullName>
    </submittedName>
</protein>
<dbReference type="EMBL" id="BAABFC010000001">
    <property type="protein sequence ID" value="GAA4492858.1"/>
    <property type="molecule type" value="Genomic_DNA"/>
</dbReference>
<dbReference type="Proteomes" id="UP001501321">
    <property type="component" value="Unassembled WGS sequence"/>
</dbReference>
<evidence type="ECO:0000313" key="1">
    <source>
        <dbReference type="EMBL" id="GAA4492858.1"/>
    </source>
</evidence>
<sequence>MMRFADDYQPDALPPVTVYWQTEPGFGVFAWLPGQGWDQFDSFGQLDMYCTVQYFGYSVSFVEITSEAQRLELVAQGVFDE</sequence>
<dbReference type="RefSeq" id="WP_345009175.1">
    <property type="nucleotide sequence ID" value="NZ_BAABFC010000001.1"/>
</dbReference>
<accession>A0ABP8PVW6</accession>
<gene>
    <name evidence="1" type="ORF">GCM10023095_02060</name>
</gene>
<proteinExistence type="predicted"/>